<keyword evidence="5" id="KW-0539">Nucleus</keyword>
<dbReference type="GO" id="GO:0050832">
    <property type="term" value="P:defense response to fungus"/>
    <property type="evidence" value="ECO:0007669"/>
    <property type="project" value="UniProtKB-ARBA"/>
</dbReference>
<dbReference type="PANTHER" id="PTHR31429:SF76">
    <property type="entry name" value="WRKY FAMILY TRANSCRIPTION FACTOR-RELATED"/>
    <property type="match status" value="1"/>
</dbReference>
<keyword evidence="2" id="KW-0805">Transcription regulation</keyword>
<comment type="subcellular location">
    <subcellularLocation>
        <location evidence="1">Nucleus</location>
    </subcellularLocation>
</comment>
<dbReference type="InterPro" id="IPR003657">
    <property type="entry name" value="WRKY_dom"/>
</dbReference>
<organism evidence="7">
    <name type="scientific">Isatis tinctoria</name>
    <name type="common">Dyer's woad</name>
    <name type="synonym">Isatis indigotica</name>
    <dbReference type="NCBI Taxonomy" id="161756"/>
    <lineage>
        <taxon>Eukaryota</taxon>
        <taxon>Viridiplantae</taxon>
        <taxon>Streptophyta</taxon>
        <taxon>Embryophyta</taxon>
        <taxon>Tracheophyta</taxon>
        <taxon>Spermatophyta</taxon>
        <taxon>Magnoliopsida</taxon>
        <taxon>eudicotyledons</taxon>
        <taxon>Gunneridae</taxon>
        <taxon>Pentapetalae</taxon>
        <taxon>rosids</taxon>
        <taxon>malvids</taxon>
        <taxon>Brassicales</taxon>
        <taxon>Brassicaceae</taxon>
        <taxon>Isatideae</taxon>
        <taxon>Isatis</taxon>
    </lineage>
</organism>
<dbReference type="GO" id="GO:0002237">
    <property type="term" value="P:response to molecule of bacterial origin"/>
    <property type="evidence" value="ECO:0007669"/>
    <property type="project" value="UniProtKB-ARBA"/>
</dbReference>
<evidence type="ECO:0000256" key="2">
    <source>
        <dbReference type="ARBA" id="ARBA00023015"/>
    </source>
</evidence>
<dbReference type="FunFam" id="2.20.25.80:FF:000008">
    <property type="entry name" value="WRKY transcription factor 40"/>
    <property type="match status" value="1"/>
</dbReference>
<dbReference type="PANTHER" id="PTHR31429">
    <property type="entry name" value="WRKY TRANSCRIPTION FACTOR 36-RELATED"/>
    <property type="match status" value="1"/>
</dbReference>
<dbReference type="AlphaFoldDB" id="A0A6G8R7P1"/>
<dbReference type="InterPro" id="IPR036576">
    <property type="entry name" value="WRKY_dom_sf"/>
</dbReference>
<dbReference type="Gene3D" id="2.20.25.80">
    <property type="entry name" value="WRKY domain"/>
    <property type="match status" value="1"/>
</dbReference>
<dbReference type="Pfam" id="PF03106">
    <property type="entry name" value="WRKY"/>
    <property type="match status" value="1"/>
</dbReference>
<proteinExistence type="evidence at transcript level"/>
<sequence length="242" mass="26809">MEVSDLASADLAKKRLVKDEKVNKLQDELNRAISENKKLTETLARVCESYNALHSYLEALQSRKSPEHDNFQKEHDKFASSSTGLGYGTTEIISDDKATVSTAYFPADKSDTSLSVRDGYQWRKYGQKITKDNPSPRAYFRCSFSPSCPVKKKVQRSAEDPSLFVAHYEGTHNHPGPHVGGSRTVKLDLVQGGLGPVEEKKERGTVQEVLMQQMASSLTNDPKFTAVLAAAISGRLIDQSRT</sequence>
<evidence type="ECO:0000259" key="6">
    <source>
        <dbReference type="PROSITE" id="PS50811"/>
    </source>
</evidence>
<evidence type="ECO:0000256" key="4">
    <source>
        <dbReference type="ARBA" id="ARBA00023163"/>
    </source>
</evidence>
<dbReference type="GO" id="GO:0031347">
    <property type="term" value="P:regulation of defense response"/>
    <property type="evidence" value="ECO:0007669"/>
    <property type="project" value="UniProtKB-ARBA"/>
</dbReference>
<evidence type="ECO:0000256" key="3">
    <source>
        <dbReference type="ARBA" id="ARBA00023125"/>
    </source>
</evidence>
<dbReference type="GO" id="GO:0003700">
    <property type="term" value="F:DNA-binding transcription factor activity"/>
    <property type="evidence" value="ECO:0007669"/>
    <property type="project" value="InterPro"/>
</dbReference>
<evidence type="ECO:0000313" key="7">
    <source>
        <dbReference type="EMBL" id="QIN97389.1"/>
    </source>
</evidence>
<evidence type="ECO:0000256" key="1">
    <source>
        <dbReference type="ARBA" id="ARBA00004123"/>
    </source>
</evidence>
<feature type="domain" description="WRKY" evidence="6">
    <location>
        <begin position="118"/>
        <end position="177"/>
    </location>
</feature>
<dbReference type="GO" id="GO:0009751">
    <property type="term" value="P:response to salicylic acid"/>
    <property type="evidence" value="ECO:0007669"/>
    <property type="project" value="UniProtKB-ARBA"/>
</dbReference>
<evidence type="ECO:0000256" key="5">
    <source>
        <dbReference type="ARBA" id="ARBA00023242"/>
    </source>
</evidence>
<reference evidence="7" key="1">
    <citation type="journal article" date="2020" name="Acta Pharm. Sin. B (APSB)">
        <title>IiWRKY34 positively regulates yield, lignan biosynthesis and stress tolerance in Isatis indigotica.</title>
        <authorList>
            <person name="Xiao Y."/>
            <person name="Feng J."/>
            <person name="Li Q."/>
            <person name="Zhou Y."/>
            <person name="Bu Q."/>
            <person name="Zhou J."/>
            <person name="Tan H."/>
            <person name="Yang Y."/>
            <person name="Zhang L."/>
            <person name="Chen W."/>
        </authorList>
    </citation>
    <scope>NUCLEOTIDE SEQUENCE</scope>
</reference>
<name>A0A6G8R7P1_ISATI</name>
<dbReference type="GO" id="GO:0043565">
    <property type="term" value="F:sequence-specific DNA binding"/>
    <property type="evidence" value="ECO:0007669"/>
    <property type="project" value="InterPro"/>
</dbReference>
<dbReference type="SUPFAM" id="SSF118290">
    <property type="entry name" value="WRKY DNA-binding domain"/>
    <property type="match status" value="1"/>
</dbReference>
<dbReference type="GO" id="GO:0042742">
    <property type="term" value="P:defense response to bacterium"/>
    <property type="evidence" value="ECO:0007669"/>
    <property type="project" value="UniProtKB-ARBA"/>
</dbReference>
<accession>A0A6G8R7P1</accession>
<dbReference type="EMBL" id="MN480638">
    <property type="protein sequence ID" value="QIN97389.1"/>
    <property type="molecule type" value="mRNA"/>
</dbReference>
<dbReference type="PROSITE" id="PS50811">
    <property type="entry name" value="WRKY"/>
    <property type="match status" value="1"/>
</dbReference>
<keyword evidence="4" id="KW-0804">Transcription</keyword>
<dbReference type="InterPro" id="IPR044810">
    <property type="entry name" value="WRKY_plant"/>
</dbReference>
<protein>
    <submittedName>
        <fullName evidence="7">WRKY52 transcription factor</fullName>
    </submittedName>
</protein>
<keyword evidence="3" id="KW-0238">DNA-binding</keyword>
<dbReference type="SMART" id="SM00774">
    <property type="entry name" value="WRKY"/>
    <property type="match status" value="1"/>
</dbReference>
<dbReference type="GO" id="GO:0005634">
    <property type="term" value="C:nucleus"/>
    <property type="evidence" value="ECO:0007669"/>
    <property type="project" value="UniProtKB-SubCell"/>
</dbReference>